<feature type="region of interest" description="Disordered" evidence="1">
    <location>
        <begin position="43"/>
        <end position="64"/>
    </location>
</feature>
<evidence type="ECO:0000313" key="2">
    <source>
        <dbReference type="EMBL" id="KAJ5142977.1"/>
    </source>
</evidence>
<dbReference type="OrthoDB" id="5343483at2759"/>
<dbReference type="GeneID" id="81401678"/>
<dbReference type="RefSeq" id="XP_056524621.1">
    <property type="nucleotide sequence ID" value="XM_056662508.1"/>
</dbReference>
<evidence type="ECO:0000313" key="3">
    <source>
        <dbReference type="Proteomes" id="UP001149079"/>
    </source>
</evidence>
<evidence type="ECO:0000256" key="1">
    <source>
        <dbReference type="SAM" id="MobiDB-lite"/>
    </source>
</evidence>
<gene>
    <name evidence="2" type="ORF">N7515_001764</name>
</gene>
<proteinExistence type="predicted"/>
<reference evidence="2" key="2">
    <citation type="journal article" date="2023" name="IMA Fungus">
        <title>Comparative genomic study of the Penicillium genus elucidates a diverse pangenome and 15 lateral gene transfer events.</title>
        <authorList>
            <person name="Petersen C."/>
            <person name="Sorensen T."/>
            <person name="Nielsen M.R."/>
            <person name="Sondergaard T.E."/>
            <person name="Sorensen J.L."/>
            <person name="Fitzpatrick D.A."/>
            <person name="Frisvad J.C."/>
            <person name="Nielsen K.L."/>
        </authorList>
    </citation>
    <scope>NUCLEOTIDE SEQUENCE</scope>
    <source>
        <strain evidence="2">IBT 22155</strain>
    </source>
</reference>
<name>A0A9W9HAA4_9EURO</name>
<dbReference type="Proteomes" id="UP001149079">
    <property type="component" value="Unassembled WGS sequence"/>
</dbReference>
<accession>A0A9W9HAA4</accession>
<keyword evidence="3" id="KW-1185">Reference proteome</keyword>
<comment type="caution">
    <text evidence="2">The sequence shown here is derived from an EMBL/GenBank/DDBJ whole genome shotgun (WGS) entry which is preliminary data.</text>
</comment>
<sequence>MAHDFTSKSFRDVVREQRGLLVHPLRWTPRHLELLGCRFEDAPTAPVFPETPNDQRRPPERPDDAETLAMSLSAAIKCYSLENILLGEEPKSTRPRDYNFTPPKKELPFIFEVGEFTSQTIPCFIVTETPSAICHTAIFSAGRSYRQKQLAQVIPKEWTEDPYFLCVLLALAQMEKRKLPGLSRPIIYIPRLMVTRATDHEYIHLYETGITPELLEGLRDPDNATQPLQCTIWRKRISYKPYDSFASRLIAELNTSHALSQCHSVGRFNYPQIALYYMAVGNPQKSITDENRDDNDVNRAIEHKKARQGEPEDSGSRKRRRVQADD</sequence>
<feature type="compositionally biased region" description="Basic and acidic residues" evidence="1">
    <location>
        <begin position="287"/>
        <end position="326"/>
    </location>
</feature>
<reference evidence="2" key="1">
    <citation type="submission" date="2022-11" db="EMBL/GenBank/DDBJ databases">
        <authorList>
            <person name="Petersen C."/>
        </authorList>
    </citation>
    <scope>NUCLEOTIDE SEQUENCE</scope>
    <source>
        <strain evidence="2">IBT 22155</strain>
    </source>
</reference>
<dbReference type="EMBL" id="JAPQKL010000002">
    <property type="protein sequence ID" value="KAJ5142977.1"/>
    <property type="molecule type" value="Genomic_DNA"/>
</dbReference>
<dbReference type="AlphaFoldDB" id="A0A9W9HAA4"/>
<feature type="compositionally biased region" description="Basic and acidic residues" evidence="1">
    <location>
        <begin position="53"/>
        <end position="64"/>
    </location>
</feature>
<organism evidence="2 3">
    <name type="scientific">Penicillium bovifimosum</name>
    <dbReference type="NCBI Taxonomy" id="126998"/>
    <lineage>
        <taxon>Eukaryota</taxon>
        <taxon>Fungi</taxon>
        <taxon>Dikarya</taxon>
        <taxon>Ascomycota</taxon>
        <taxon>Pezizomycotina</taxon>
        <taxon>Eurotiomycetes</taxon>
        <taxon>Eurotiomycetidae</taxon>
        <taxon>Eurotiales</taxon>
        <taxon>Aspergillaceae</taxon>
        <taxon>Penicillium</taxon>
    </lineage>
</organism>
<feature type="region of interest" description="Disordered" evidence="1">
    <location>
        <begin position="285"/>
        <end position="326"/>
    </location>
</feature>
<protein>
    <submittedName>
        <fullName evidence="2">Uncharacterized protein</fullName>
    </submittedName>
</protein>